<dbReference type="RefSeq" id="WP_123610609.1">
    <property type="nucleotide sequence ID" value="NZ_RJVG01000013.1"/>
</dbReference>
<sequence length="396" mass="45416">MARFKELLDDGNKNINKKQNKRTFKIFISIIILIALIFSIYIFYSIAHKSYSTYKTLSSTERADSNTVKYLKYGNKLLKYSRDGASALDNKGNVIWNSTYDMKEPKADICGDYVAVADIGSKNLYVFDNKGKAGKVETLLPILQVKVAKQGVVAVLLQDKNANIISIYYPYDTSKPLLNDLKTSTEDGYPIDIDISEDGTKLVTSYLSTKNGVTENAVTFYSFSEVGENAINNIVGMFVYKQVIVPKVEFITNNIVCAFAENKFTLYSMKEQPKTIYEETFKSEIRSIFYDEERIGFILENLEGSEKYKILVYDLKGKKILDKTVDYDYENVAIYGNDIIFKTNLECYILRVNGNEKFHGTFDKNISYIYPMNKLNKYYLIDDVNIKEIKLMEDNE</sequence>
<dbReference type="Proteomes" id="UP000273083">
    <property type="component" value="Unassembled WGS sequence"/>
</dbReference>
<evidence type="ECO:0000313" key="2">
    <source>
        <dbReference type="EMBL" id="ROR23609.1"/>
    </source>
</evidence>
<organism evidence="2 3">
    <name type="scientific">Mobilisporobacter senegalensis</name>
    <dbReference type="NCBI Taxonomy" id="1329262"/>
    <lineage>
        <taxon>Bacteria</taxon>
        <taxon>Bacillati</taxon>
        <taxon>Bacillota</taxon>
        <taxon>Clostridia</taxon>
        <taxon>Lachnospirales</taxon>
        <taxon>Lachnospiraceae</taxon>
        <taxon>Mobilisporobacter</taxon>
    </lineage>
</organism>
<dbReference type="Pfam" id="PF18975">
    <property type="entry name" value="DUF5711"/>
    <property type="match status" value="1"/>
</dbReference>
<dbReference type="EMBL" id="RJVG01000013">
    <property type="protein sequence ID" value="ROR23609.1"/>
    <property type="molecule type" value="Genomic_DNA"/>
</dbReference>
<keyword evidence="1" id="KW-1133">Transmembrane helix</keyword>
<dbReference type="InterPro" id="IPR043765">
    <property type="entry name" value="DUF5711"/>
</dbReference>
<gene>
    <name evidence="2" type="ORF">EDD66_1132</name>
</gene>
<protein>
    <submittedName>
        <fullName evidence="2">Uncharacterized protein</fullName>
    </submittedName>
</protein>
<name>A0A3N1XA27_9FIRM</name>
<proteinExistence type="predicted"/>
<comment type="caution">
    <text evidence="2">The sequence shown here is derived from an EMBL/GenBank/DDBJ whole genome shotgun (WGS) entry which is preliminary data.</text>
</comment>
<dbReference type="SUPFAM" id="SSF69304">
    <property type="entry name" value="Tricorn protease N-terminal domain"/>
    <property type="match status" value="1"/>
</dbReference>
<evidence type="ECO:0000256" key="1">
    <source>
        <dbReference type="SAM" id="Phobius"/>
    </source>
</evidence>
<accession>A0A3N1XA27</accession>
<keyword evidence="3" id="KW-1185">Reference proteome</keyword>
<keyword evidence="1" id="KW-0472">Membrane</keyword>
<keyword evidence="1" id="KW-0812">Transmembrane</keyword>
<reference evidence="2 3" key="1">
    <citation type="submission" date="2018-11" db="EMBL/GenBank/DDBJ databases">
        <title>Genomic Encyclopedia of Type Strains, Phase IV (KMG-IV): sequencing the most valuable type-strain genomes for metagenomic binning, comparative biology and taxonomic classification.</title>
        <authorList>
            <person name="Goeker M."/>
        </authorList>
    </citation>
    <scope>NUCLEOTIDE SEQUENCE [LARGE SCALE GENOMIC DNA]</scope>
    <source>
        <strain evidence="2 3">DSM 26537</strain>
    </source>
</reference>
<dbReference type="OrthoDB" id="1779345at2"/>
<evidence type="ECO:0000313" key="3">
    <source>
        <dbReference type="Proteomes" id="UP000273083"/>
    </source>
</evidence>
<dbReference type="AlphaFoldDB" id="A0A3N1XA27"/>
<feature type="transmembrane region" description="Helical" evidence="1">
    <location>
        <begin position="26"/>
        <end position="47"/>
    </location>
</feature>